<keyword evidence="2" id="KW-1185">Reference proteome</keyword>
<dbReference type="KEGG" id="clec:106670798"/>
<sequence>MRSASKLLSAGGRTFCRESKTTALTESDPRAPPNGFDDLRSFIRASKTTFRNAIDSAQPSEEGHATVYTDSYAKLNSGITMLNRQISGQLKRNEVVAKMLVNVADKLATSGETIRTEPFMTKGEAMKRTWDDVCNEMSKRCTELEDKDGVCKREKDEINVIVKTIVNKGTSAAKEIQNRIEVLSETDEEDK</sequence>
<dbReference type="EnsemblMetazoa" id="XM_014401394.1">
    <property type="protein sequence ID" value="XP_014256880.1"/>
    <property type="gene ID" value="LOC106670798"/>
</dbReference>
<dbReference type="Proteomes" id="UP000494040">
    <property type="component" value="Unassembled WGS sequence"/>
</dbReference>
<evidence type="ECO:0000313" key="1">
    <source>
        <dbReference type="EnsemblMetazoa" id="XP_014256880.1"/>
    </source>
</evidence>
<evidence type="ECO:0000313" key="2">
    <source>
        <dbReference type="Proteomes" id="UP000494040"/>
    </source>
</evidence>
<organism evidence="1 2">
    <name type="scientific">Cimex lectularius</name>
    <name type="common">Bed bug</name>
    <name type="synonym">Acanthia lectularia</name>
    <dbReference type="NCBI Taxonomy" id="79782"/>
    <lineage>
        <taxon>Eukaryota</taxon>
        <taxon>Metazoa</taxon>
        <taxon>Ecdysozoa</taxon>
        <taxon>Arthropoda</taxon>
        <taxon>Hexapoda</taxon>
        <taxon>Insecta</taxon>
        <taxon>Pterygota</taxon>
        <taxon>Neoptera</taxon>
        <taxon>Paraneoptera</taxon>
        <taxon>Hemiptera</taxon>
        <taxon>Heteroptera</taxon>
        <taxon>Panheteroptera</taxon>
        <taxon>Cimicomorpha</taxon>
        <taxon>Cimicidae</taxon>
        <taxon>Cimex</taxon>
    </lineage>
</organism>
<proteinExistence type="predicted"/>
<accession>A0A8I6S4C2</accession>
<protein>
    <submittedName>
        <fullName evidence="1">Uncharacterized protein</fullName>
    </submittedName>
</protein>
<dbReference type="AlphaFoldDB" id="A0A8I6S4C2"/>
<name>A0A8I6S4C2_CIMLE</name>
<dbReference type="GeneID" id="106670798"/>
<reference evidence="1" key="1">
    <citation type="submission" date="2022-01" db="UniProtKB">
        <authorList>
            <consortium name="EnsemblMetazoa"/>
        </authorList>
    </citation>
    <scope>IDENTIFICATION</scope>
</reference>
<dbReference type="RefSeq" id="XP_014256880.1">
    <property type="nucleotide sequence ID" value="XM_014401394.1"/>
</dbReference>